<dbReference type="InterPro" id="IPR036812">
    <property type="entry name" value="NAD(P)_OxRdtase_dom_sf"/>
</dbReference>
<feature type="domain" description="NADP-dependent oxidoreductase" evidence="7">
    <location>
        <begin position="26"/>
        <end position="263"/>
    </location>
</feature>
<evidence type="ECO:0000256" key="4">
    <source>
        <dbReference type="PIRSR" id="PIRSR000097-1"/>
    </source>
</evidence>
<dbReference type="Gene3D" id="3.20.20.100">
    <property type="entry name" value="NADP-dependent oxidoreductase domain"/>
    <property type="match status" value="1"/>
</dbReference>
<evidence type="ECO:0000256" key="1">
    <source>
        <dbReference type="ARBA" id="ARBA00007905"/>
    </source>
</evidence>
<reference evidence="8 9" key="1">
    <citation type="submission" date="2017-11" db="EMBL/GenBank/DDBJ databases">
        <title>Infants hospitalized years apart are colonized by the same room-sourced microbial strains.</title>
        <authorList>
            <person name="Brooks B."/>
            <person name="Olm M.R."/>
            <person name="Firek B.A."/>
            <person name="Baker R."/>
            <person name="Thomas B.C."/>
            <person name="Morowitz M.J."/>
            <person name="Banfield J.F."/>
        </authorList>
    </citation>
    <scope>NUCLEOTIDE SEQUENCE [LARGE SCALE GENOMIC DNA]</scope>
    <source>
        <strain evidence="8">S2_009_000_R2_76</strain>
    </source>
</reference>
<protein>
    <submittedName>
        <fullName evidence="8">Aldo/keto reductase</fullName>
    </submittedName>
</protein>
<dbReference type="AlphaFoldDB" id="A0A2W5GUC1"/>
<dbReference type="Pfam" id="PF00248">
    <property type="entry name" value="Aldo_ket_red"/>
    <property type="match status" value="1"/>
</dbReference>
<evidence type="ECO:0000259" key="7">
    <source>
        <dbReference type="Pfam" id="PF00248"/>
    </source>
</evidence>
<dbReference type="Proteomes" id="UP000249645">
    <property type="component" value="Unassembled WGS sequence"/>
</dbReference>
<comment type="similarity">
    <text evidence="1">Belongs to the aldo/keto reductase family.</text>
</comment>
<dbReference type="InterPro" id="IPR020471">
    <property type="entry name" value="AKR"/>
</dbReference>
<name>A0A2W5GUC1_9SPHI</name>
<dbReference type="PANTHER" id="PTHR43827">
    <property type="entry name" value="2,5-DIKETO-D-GLUCONIC ACID REDUCTASE"/>
    <property type="match status" value="1"/>
</dbReference>
<keyword evidence="3" id="KW-0560">Oxidoreductase</keyword>
<evidence type="ECO:0000313" key="8">
    <source>
        <dbReference type="EMBL" id="PZP49446.1"/>
    </source>
</evidence>
<comment type="caution">
    <text evidence="8">The sequence shown here is derived from an EMBL/GenBank/DDBJ whole genome shotgun (WGS) entry which is preliminary data.</text>
</comment>
<dbReference type="PANTHER" id="PTHR43827:SF3">
    <property type="entry name" value="NADP-DEPENDENT OXIDOREDUCTASE DOMAIN-CONTAINING PROTEIN"/>
    <property type="match status" value="1"/>
</dbReference>
<evidence type="ECO:0000256" key="5">
    <source>
        <dbReference type="PIRSR" id="PIRSR000097-2"/>
    </source>
</evidence>
<gene>
    <name evidence="8" type="ORF">DI598_07785</name>
</gene>
<accession>A0A2W5GUC1</accession>
<evidence type="ECO:0000256" key="3">
    <source>
        <dbReference type="ARBA" id="ARBA00023002"/>
    </source>
</evidence>
<sequence length="283" mass="32501">MIITDINGTVQLNNNVQMPYLGLGVYKTADGKEVTQAIHNAFDIGYRHVDTASFYKNEEGVGEAIKTSNIDRKDVFLTTKVWIEDMGTEKTRKAFETSLNKLQTDYIDLYLIHWPVPSLLVDTWKAMEGLYQEGKIKAIGVCNCLEHQIVEIMSQSEIKPMVLQNEFHPKLVQPNMLSFCKDHNIQMEAWSPLMRGRVLENETIVDIAQKHKKSTAQVILRWDLQKGIITIPKSTHKERIAQNADIFDFELSNEDIERIDSLDTEERTGAHPDHFMEHFGIKL</sequence>
<evidence type="ECO:0000256" key="2">
    <source>
        <dbReference type="ARBA" id="ARBA00022857"/>
    </source>
</evidence>
<dbReference type="SUPFAM" id="SSF51430">
    <property type="entry name" value="NAD(P)-linked oxidoreductase"/>
    <property type="match status" value="1"/>
</dbReference>
<dbReference type="PRINTS" id="PR00069">
    <property type="entry name" value="ALDKETRDTASE"/>
</dbReference>
<dbReference type="GO" id="GO:0016616">
    <property type="term" value="F:oxidoreductase activity, acting on the CH-OH group of donors, NAD or NADP as acceptor"/>
    <property type="evidence" value="ECO:0007669"/>
    <property type="project" value="UniProtKB-ARBA"/>
</dbReference>
<feature type="active site" description="Proton donor" evidence="4">
    <location>
        <position position="55"/>
    </location>
</feature>
<dbReference type="PROSITE" id="PS00798">
    <property type="entry name" value="ALDOKETO_REDUCTASE_1"/>
    <property type="match status" value="1"/>
</dbReference>
<evidence type="ECO:0000313" key="9">
    <source>
        <dbReference type="Proteomes" id="UP000249645"/>
    </source>
</evidence>
<dbReference type="InterPro" id="IPR023210">
    <property type="entry name" value="NADP_OxRdtase_dom"/>
</dbReference>
<feature type="binding site" evidence="5">
    <location>
        <position position="113"/>
    </location>
    <ligand>
        <name>substrate</name>
    </ligand>
</feature>
<dbReference type="PROSITE" id="PS00063">
    <property type="entry name" value="ALDOKETO_REDUCTASE_3"/>
    <property type="match status" value="1"/>
</dbReference>
<dbReference type="InterPro" id="IPR018170">
    <property type="entry name" value="Aldo/ket_reductase_CS"/>
</dbReference>
<organism evidence="8 9">
    <name type="scientific">Pseudopedobacter saltans</name>
    <dbReference type="NCBI Taxonomy" id="151895"/>
    <lineage>
        <taxon>Bacteria</taxon>
        <taxon>Pseudomonadati</taxon>
        <taxon>Bacteroidota</taxon>
        <taxon>Sphingobacteriia</taxon>
        <taxon>Sphingobacteriales</taxon>
        <taxon>Sphingobacteriaceae</taxon>
        <taxon>Pseudopedobacter</taxon>
    </lineage>
</organism>
<dbReference type="EMBL" id="QFOI01000111">
    <property type="protein sequence ID" value="PZP49446.1"/>
    <property type="molecule type" value="Genomic_DNA"/>
</dbReference>
<proteinExistence type="inferred from homology"/>
<keyword evidence="2" id="KW-0521">NADP</keyword>
<dbReference type="PIRSF" id="PIRSF000097">
    <property type="entry name" value="AKR"/>
    <property type="match status" value="1"/>
</dbReference>
<evidence type="ECO:0000256" key="6">
    <source>
        <dbReference type="PIRSR" id="PIRSR000097-3"/>
    </source>
</evidence>
<feature type="site" description="Lowers pKa of active site Tyr" evidence="6">
    <location>
        <position position="80"/>
    </location>
</feature>
<dbReference type="FunFam" id="3.20.20.100:FF:000015">
    <property type="entry name" value="Oxidoreductase, aldo/keto reductase family"/>
    <property type="match status" value="1"/>
</dbReference>